<evidence type="ECO:0000313" key="1">
    <source>
        <dbReference type="EMBL" id="QXE91224.1"/>
    </source>
</evidence>
<accession>A0ABX8LLM7</accession>
<dbReference type="RefSeq" id="WP_217287810.1">
    <property type="nucleotide sequence ID" value="NZ_CP077683.1"/>
</dbReference>
<name>A0ABX8LLM7_9BACT</name>
<reference evidence="1 2" key="1">
    <citation type="submission" date="2021-06" db="EMBL/GenBank/DDBJ databases">
        <title>Gemonas diversity in paddy soil.</title>
        <authorList>
            <person name="Liu G."/>
        </authorList>
    </citation>
    <scope>NUCLEOTIDE SEQUENCE [LARGE SCALE GENOMIC DNA]</scope>
    <source>
        <strain evidence="1 2">RG2</strain>
    </source>
</reference>
<evidence type="ECO:0008006" key="3">
    <source>
        <dbReference type="Google" id="ProtNLM"/>
    </source>
</evidence>
<protein>
    <recommendedName>
        <fullName evidence="3">DUF4279 domain-containing protein</fullName>
    </recommendedName>
</protein>
<gene>
    <name evidence="1" type="ORF">KP001_01395</name>
</gene>
<evidence type="ECO:0000313" key="2">
    <source>
        <dbReference type="Proteomes" id="UP000683559"/>
    </source>
</evidence>
<dbReference type="Proteomes" id="UP000683559">
    <property type="component" value="Chromosome"/>
</dbReference>
<sequence length="144" mass="15787">MSCTLRAGGLNFDVDSFLATSSLTPCAIFRRGEPKFPVSNPKGRICETSSFNVGVSDAEFGDEKSQTHDALLFLEKHENELKRLAEFPGNEGTQLDFAIYVEPPVFAQSYCLPPNLLLQMGRLGIELCISCYAAPEEESHPTPA</sequence>
<keyword evidence="2" id="KW-1185">Reference proteome</keyword>
<dbReference type="EMBL" id="CP077683">
    <property type="protein sequence ID" value="QXE91224.1"/>
    <property type="molecule type" value="Genomic_DNA"/>
</dbReference>
<organism evidence="1 2">
    <name type="scientific">Geomonas subterranea</name>
    <dbReference type="NCBI Taxonomy" id="2847989"/>
    <lineage>
        <taxon>Bacteria</taxon>
        <taxon>Pseudomonadati</taxon>
        <taxon>Thermodesulfobacteriota</taxon>
        <taxon>Desulfuromonadia</taxon>
        <taxon>Geobacterales</taxon>
        <taxon>Geobacteraceae</taxon>
        <taxon>Geomonas</taxon>
    </lineage>
</organism>
<proteinExistence type="predicted"/>